<keyword evidence="2" id="KW-1185">Reference proteome</keyword>
<dbReference type="Pfam" id="PF20393">
    <property type="entry name" value="Pro_CA_2"/>
    <property type="match status" value="1"/>
</dbReference>
<dbReference type="SUPFAM" id="SSF53056">
    <property type="entry name" value="beta-carbonic anhydrase, cab"/>
    <property type="match status" value="1"/>
</dbReference>
<dbReference type="InterPro" id="IPR036874">
    <property type="entry name" value="Carbonic_anhydrase_sf"/>
</dbReference>
<sequence>MITAHDESCFCNHSHDLLPTNPGRRRFIRLATLGSGIALLGLVTPWQLAQSAAEHGAENVGAAPAHTAEALLLSCMDYRLVDDIVRYMDGRGMTNQYDHVVLAGASLGALTGDFKDWNKTFWEHLKIASDLHHIKKVILLDHRDCGAYKVILKADFSKNPTLETRVHGKYLRDLAKEIHKRYPQLETETLMMSLDGTVETVSSEL</sequence>
<dbReference type="Gene3D" id="3.40.1050.10">
    <property type="entry name" value="Carbonic anhydrase"/>
    <property type="match status" value="1"/>
</dbReference>
<name>A0A7U7GG64_9GAMM</name>
<protein>
    <recommendedName>
        <fullName evidence="3">Carbonic anhydrase</fullName>
    </recommendedName>
</protein>
<comment type="caution">
    <text evidence="1">The sequence shown here is derived from an EMBL/GenBank/DDBJ whole genome shotgun (WGS) entry which is preliminary data.</text>
</comment>
<organism evidence="1 2">
    <name type="scientific">Candidatus Contendobacter odensis Run_B_J11</name>
    <dbReference type="NCBI Taxonomy" id="1400861"/>
    <lineage>
        <taxon>Bacteria</taxon>
        <taxon>Pseudomonadati</taxon>
        <taxon>Pseudomonadota</taxon>
        <taxon>Gammaproteobacteria</taxon>
        <taxon>Candidatus Competibacteraceae</taxon>
        <taxon>Candidatus Contendibacter</taxon>
    </lineage>
</organism>
<dbReference type="GO" id="GO:0008270">
    <property type="term" value="F:zinc ion binding"/>
    <property type="evidence" value="ECO:0007669"/>
    <property type="project" value="InterPro"/>
</dbReference>
<dbReference type="GO" id="GO:0004089">
    <property type="term" value="F:carbonate dehydratase activity"/>
    <property type="evidence" value="ECO:0007669"/>
    <property type="project" value="InterPro"/>
</dbReference>
<dbReference type="RefSeq" id="WP_230314518.1">
    <property type="nucleotide sequence ID" value="NZ_CBTK010000309.1"/>
</dbReference>
<accession>A0A7U7GG64</accession>
<evidence type="ECO:0000313" key="1">
    <source>
        <dbReference type="EMBL" id="CDH47690.1"/>
    </source>
</evidence>
<reference evidence="1 2" key="1">
    <citation type="journal article" date="2014" name="ISME J.">
        <title>Candidatus Competibacter-lineage genomes retrieved from metagenomes reveal functional metabolic diversity.</title>
        <authorList>
            <person name="McIlroy S.J."/>
            <person name="Albertsen M."/>
            <person name="Andresen E.K."/>
            <person name="Saunders A.M."/>
            <person name="Kristiansen R."/>
            <person name="Stokholm-Bjerregaard M."/>
            <person name="Nielsen K.L."/>
            <person name="Nielsen P.H."/>
        </authorList>
    </citation>
    <scope>NUCLEOTIDE SEQUENCE [LARGE SCALE GENOMIC DNA]</scope>
    <source>
        <strain evidence="1 2">Run_B_J11</strain>
    </source>
</reference>
<dbReference type="Proteomes" id="UP000019184">
    <property type="component" value="Unassembled WGS sequence"/>
</dbReference>
<evidence type="ECO:0000313" key="2">
    <source>
        <dbReference type="Proteomes" id="UP000019184"/>
    </source>
</evidence>
<gene>
    <name evidence="1" type="ORF">BN874_90006</name>
</gene>
<dbReference type="EMBL" id="CBTK010000309">
    <property type="protein sequence ID" value="CDH47690.1"/>
    <property type="molecule type" value="Genomic_DNA"/>
</dbReference>
<evidence type="ECO:0008006" key="3">
    <source>
        <dbReference type="Google" id="ProtNLM"/>
    </source>
</evidence>
<dbReference type="AlphaFoldDB" id="A0A7U7GG64"/>
<dbReference type="InterPro" id="IPR046871">
    <property type="entry name" value="Pro_CA_2"/>
</dbReference>
<proteinExistence type="predicted"/>